<comment type="caution">
    <text evidence="1">The sequence shown here is derived from an EMBL/GenBank/DDBJ whole genome shotgun (WGS) entry which is preliminary data.</text>
</comment>
<evidence type="ECO:0000313" key="2">
    <source>
        <dbReference type="Proteomes" id="UP001360953"/>
    </source>
</evidence>
<organism evidence="1 2">
    <name type="scientific">Phyllosticta citribraziliensis</name>
    <dbReference type="NCBI Taxonomy" id="989973"/>
    <lineage>
        <taxon>Eukaryota</taxon>
        <taxon>Fungi</taxon>
        <taxon>Dikarya</taxon>
        <taxon>Ascomycota</taxon>
        <taxon>Pezizomycotina</taxon>
        <taxon>Dothideomycetes</taxon>
        <taxon>Dothideomycetes incertae sedis</taxon>
        <taxon>Botryosphaeriales</taxon>
        <taxon>Phyllostictaceae</taxon>
        <taxon>Phyllosticta</taxon>
    </lineage>
</organism>
<evidence type="ECO:0000313" key="1">
    <source>
        <dbReference type="EMBL" id="KAK7545146.1"/>
    </source>
</evidence>
<dbReference type="GeneID" id="92035637"/>
<proteinExistence type="predicted"/>
<accession>A0ABR1MD57</accession>
<gene>
    <name evidence="1" type="ORF">J3D65DRAFT_664337</name>
</gene>
<protein>
    <submittedName>
        <fullName evidence="1">Uncharacterized protein</fullName>
    </submittedName>
</protein>
<dbReference type="RefSeq" id="XP_066660381.1">
    <property type="nucleotide sequence ID" value="XM_066802731.1"/>
</dbReference>
<reference evidence="1 2" key="1">
    <citation type="submission" date="2024-04" db="EMBL/GenBank/DDBJ databases">
        <title>Phyllosticta paracitricarpa is synonymous to the EU quarantine fungus P. citricarpa based on phylogenomic analyses.</title>
        <authorList>
            <consortium name="Lawrence Berkeley National Laboratory"/>
            <person name="Van ingen-buijs V.A."/>
            <person name="Van westerhoven A.C."/>
            <person name="Haridas S."/>
            <person name="Skiadas P."/>
            <person name="Martin F."/>
            <person name="Groenewald J.Z."/>
            <person name="Crous P.W."/>
            <person name="Seidl M.F."/>
        </authorList>
    </citation>
    <scope>NUCLEOTIDE SEQUENCE [LARGE SCALE GENOMIC DNA]</scope>
    <source>
        <strain evidence="1 2">CPC 17464</strain>
    </source>
</reference>
<dbReference type="EMBL" id="JBBPEH010000001">
    <property type="protein sequence ID" value="KAK7545146.1"/>
    <property type="molecule type" value="Genomic_DNA"/>
</dbReference>
<dbReference type="Proteomes" id="UP001360953">
    <property type="component" value="Unassembled WGS sequence"/>
</dbReference>
<sequence>MVLLNFTRQAPDDYWTLDTENLPCPACAHEIDSFPIQTSHDEPAQAQNGTSFNPKRIANLMLQLLSINWQTGNFHRLGMDPPNRILQLSPEQCDRFLTVAKTQPQQQPPYNDAVLGAMCMLPYYSDTDESYKIVPLSSLIPIPEVDMVPDREIFYGGPLVPPHMLRLTDWWGGDAGVALFIDTTTGAAIELESWDTADGNDVGEVTKFEGKPHSSGEEVLQGWIDKFLNLTWVPDGIFGIFDATHDRHVEFLAHKQLLEKYGWPDKFPLPREQFGNYLHEKDAIRFEMQDKMDVYVLANRWHQIHSLATKRCRSQWEDTDRRNNHLDETIGEILVRYALAQTELAFARAAGEAPLPERARLPEIEPINMSSEDFLENGERVRWSVEAQPIDVLARAARLWHRFPGLQDNAFGEILAVLREAYDRSREKRFPAFELDVYAFDEEAERVKVQEERDELQSRERSLPRLSGALY</sequence>
<name>A0ABR1MD57_9PEZI</name>
<keyword evidence="2" id="KW-1185">Reference proteome</keyword>